<reference evidence="5" key="1">
    <citation type="submission" date="2022-06" db="EMBL/GenBank/DDBJ databases">
        <authorList>
            <consortium name="SYNGENTA / RWTH Aachen University"/>
        </authorList>
    </citation>
    <scope>NUCLEOTIDE SEQUENCE</scope>
</reference>
<accession>A0AAV0AS06</accession>
<keyword evidence="1" id="KW-0862">Zinc</keyword>
<evidence type="ECO:0000256" key="3">
    <source>
        <dbReference type="SAM" id="MobiDB-lite"/>
    </source>
</evidence>
<protein>
    <recommendedName>
        <fullName evidence="1">Endoplasmic reticulum junction formation protein lunapark</fullName>
    </recommendedName>
</protein>
<evidence type="ECO:0000313" key="5">
    <source>
        <dbReference type="EMBL" id="CAH7671519.1"/>
    </source>
</evidence>
<evidence type="ECO:0000313" key="6">
    <source>
        <dbReference type="Proteomes" id="UP001153365"/>
    </source>
</evidence>
<feature type="compositionally biased region" description="Polar residues" evidence="3">
    <location>
        <begin position="333"/>
        <end position="342"/>
    </location>
</feature>
<dbReference type="Proteomes" id="UP001153365">
    <property type="component" value="Unassembled WGS sequence"/>
</dbReference>
<keyword evidence="1" id="KW-0812">Transmembrane</keyword>
<sequence length="421" mass="47364">MSPTGVQTRNILKYPNHNVCSNQTLDRSRAIMGIFSFLSPSKRSSPSEIFQKELADLQLRIERHETRLQSIRARERGTTALVTIYSFVFWFVYGCLWYFGWGFNRWINYFRRTTQPGSGSDRIMTNTGSTLSEILEACPIIIIPVALTFVRRFFKSWYQYKQESEQVQLTKLKKTLVHTVDELKKQTSYNMTRAPLNHIQPTSAMSTPNSQTLRQRIPPGSSPSTMVSAPTNQSNYASPAVQPPRSAHQFGPGNSSSSSAPSPLSARGWADRVANVLLGDDEARPESKYALICKKCFSHNGLVLKEELDHIQYRCPHCGNFNPAKNLNRENETSSLPTNSTSEGEDENDKMTSLIQQKNKKYQRQSLGLPQSTGPLQSTVESNRRAISLNSSESSRSLNKDLVDQSKSLEEDSMSSGSTEQ</sequence>
<dbReference type="Pfam" id="PF10058">
    <property type="entry name" value="Zn_ribbon_10"/>
    <property type="match status" value="1"/>
</dbReference>
<dbReference type="GO" id="GO:1903373">
    <property type="term" value="P:positive regulation of endoplasmic reticulum tubular network organization"/>
    <property type="evidence" value="ECO:0007669"/>
    <property type="project" value="UniProtKB-UniRule"/>
</dbReference>
<dbReference type="GO" id="GO:0008270">
    <property type="term" value="F:zinc ion binding"/>
    <property type="evidence" value="ECO:0007669"/>
    <property type="project" value="UniProtKB-KW"/>
</dbReference>
<feature type="region of interest" description="Disordered" evidence="3">
    <location>
        <begin position="321"/>
        <end position="421"/>
    </location>
</feature>
<comment type="similarity">
    <text evidence="1">Belongs to the lunapark family.</text>
</comment>
<keyword evidence="1" id="KW-0256">Endoplasmic reticulum</keyword>
<comment type="caution">
    <text evidence="5">The sequence shown here is derived from an EMBL/GenBank/DDBJ whole genome shotgun (WGS) entry which is preliminary data.</text>
</comment>
<comment type="subcellular location">
    <subcellularLocation>
        <location evidence="1">Endoplasmic reticulum membrane</location>
        <topology evidence="1">Multi-pass membrane protein</topology>
    </subcellularLocation>
</comment>
<feature type="compositionally biased region" description="Polar residues" evidence="3">
    <location>
        <begin position="199"/>
        <end position="214"/>
    </location>
</feature>
<dbReference type="InterPro" id="IPR040115">
    <property type="entry name" value="Lnp"/>
</dbReference>
<feature type="coiled-coil region" evidence="2">
    <location>
        <begin position="47"/>
        <end position="74"/>
    </location>
</feature>
<evidence type="ECO:0000256" key="2">
    <source>
        <dbReference type="SAM" id="Coils"/>
    </source>
</evidence>
<name>A0AAV0AS06_PHAPC</name>
<organism evidence="5 6">
    <name type="scientific">Phakopsora pachyrhizi</name>
    <name type="common">Asian soybean rust disease fungus</name>
    <dbReference type="NCBI Taxonomy" id="170000"/>
    <lineage>
        <taxon>Eukaryota</taxon>
        <taxon>Fungi</taxon>
        <taxon>Dikarya</taxon>
        <taxon>Basidiomycota</taxon>
        <taxon>Pucciniomycotina</taxon>
        <taxon>Pucciniomycetes</taxon>
        <taxon>Pucciniales</taxon>
        <taxon>Phakopsoraceae</taxon>
        <taxon>Phakopsora</taxon>
    </lineage>
</organism>
<feature type="compositionally biased region" description="Polar residues" evidence="3">
    <location>
        <begin position="222"/>
        <end position="237"/>
    </location>
</feature>
<proteinExistence type="inferred from homology"/>
<dbReference type="PANTHER" id="PTHR22166">
    <property type="entry name" value="ENDOPLASMIC RETICULUM JUNCTION FORMATION PROTEIN LUNAPARK"/>
    <property type="match status" value="1"/>
</dbReference>
<dbReference type="GO" id="GO:0071788">
    <property type="term" value="P:endoplasmic reticulum tubular network maintenance"/>
    <property type="evidence" value="ECO:0007669"/>
    <property type="project" value="UniProtKB-UniRule"/>
</dbReference>
<keyword evidence="1" id="KW-1133">Transmembrane helix</keyword>
<feature type="compositionally biased region" description="Low complexity" evidence="3">
    <location>
        <begin position="388"/>
        <end position="397"/>
    </location>
</feature>
<feature type="compositionally biased region" description="Polar residues" evidence="3">
    <location>
        <begin position="364"/>
        <end position="381"/>
    </location>
</feature>
<dbReference type="InterPro" id="IPR019273">
    <property type="entry name" value="Lunapark_Znf"/>
</dbReference>
<gene>
    <name evidence="5" type="ORF">PPACK8108_LOCUS6299</name>
</gene>
<feature type="compositionally biased region" description="Basic and acidic residues" evidence="3">
    <location>
        <begin position="398"/>
        <end position="410"/>
    </location>
</feature>
<comment type="domain">
    <text evidence="1">The C4-type zinc finger motif is necessary both for its ER three-way tubular junction localization and formation.</text>
</comment>
<comment type="function">
    <text evidence="1">Plays a role in determining ER morphology.</text>
</comment>
<evidence type="ECO:0000259" key="4">
    <source>
        <dbReference type="Pfam" id="PF10058"/>
    </source>
</evidence>
<keyword evidence="2" id="KW-0175">Coiled coil</keyword>
<keyword evidence="1" id="KW-0863">Zinc-finger</keyword>
<dbReference type="EMBL" id="CALTRL010001203">
    <property type="protein sequence ID" value="CAH7671519.1"/>
    <property type="molecule type" value="Genomic_DNA"/>
</dbReference>
<feature type="region of interest" description="Disordered" evidence="3">
    <location>
        <begin position="191"/>
        <end position="266"/>
    </location>
</feature>
<dbReference type="GO" id="GO:0098826">
    <property type="term" value="C:endoplasmic reticulum tubular network membrane"/>
    <property type="evidence" value="ECO:0007669"/>
    <property type="project" value="UniProtKB-UniRule"/>
</dbReference>
<dbReference type="AlphaFoldDB" id="A0AAV0AS06"/>
<dbReference type="PANTHER" id="PTHR22166:SF12">
    <property type="entry name" value="ENDOPLASMIC RETICULUM JUNCTION FORMATION PROTEIN LUNAPARK"/>
    <property type="match status" value="1"/>
</dbReference>
<keyword evidence="6" id="KW-1185">Reference proteome</keyword>
<keyword evidence="1" id="KW-0472">Membrane</keyword>
<feature type="compositionally biased region" description="Low complexity" evidence="3">
    <location>
        <begin position="255"/>
        <end position="266"/>
    </location>
</feature>
<keyword evidence="1" id="KW-0479">Metal-binding</keyword>
<comment type="caution">
    <text evidence="1">Lacks conserved residue(s) required for the propagation of feature annotation.</text>
</comment>
<feature type="domain" description="Lunapark zinc ribbon" evidence="4">
    <location>
        <begin position="269"/>
        <end position="322"/>
    </location>
</feature>
<feature type="transmembrane region" description="Helical" evidence="1">
    <location>
        <begin position="77"/>
        <end position="99"/>
    </location>
</feature>
<evidence type="ECO:0000256" key="1">
    <source>
        <dbReference type="RuleBase" id="RU367073"/>
    </source>
</evidence>